<organism evidence="16 17">
    <name type="scientific">Thalassotalea euphylliae</name>
    <dbReference type="NCBI Taxonomy" id="1655234"/>
    <lineage>
        <taxon>Bacteria</taxon>
        <taxon>Pseudomonadati</taxon>
        <taxon>Pseudomonadota</taxon>
        <taxon>Gammaproteobacteria</taxon>
        <taxon>Alteromonadales</taxon>
        <taxon>Colwelliaceae</taxon>
        <taxon>Thalassotalea</taxon>
    </lineage>
</organism>
<keyword evidence="3 11" id="KW-1134">Transmembrane beta strand</keyword>
<evidence type="ECO:0000256" key="7">
    <source>
        <dbReference type="ARBA" id="ARBA00023065"/>
    </source>
</evidence>
<evidence type="ECO:0000256" key="3">
    <source>
        <dbReference type="ARBA" id="ARBA00022452"/>
    </source>
</evidence>
<dbReference type="PROSITE" id="PS52016">
    <property type="entry name" value="TONB_DEPENDENT_REC_3"/>
    <property type="match status" value="1"/>
</dbReference>
<dbReference type="PANTHER" id="PTHR32552:SF81">
    <property type="entry name" value="TONB-DEPENDENT OUTER MEMBRANE RECEPTOR"/>
    <property type="match status" value="1"/>
</dbReference>
<dbReference type="Gene3D" id="2.40.170.20">
    <property type="entry name" value="TonB-dependent receptor, beta-barrel domain"/>
    <property type="match status" value="1"/>
</dbReference>
<evidence type="ECO:0000313" key="16">
    <source>
        <dbReference type="EMBL" id="REL26835.1"/>
    </source>
</evidence>
<dbReference type="PANTHER" id="PTHR32552">
    <property type="entry name" value="FERRICHROME IRON RECEPTOR-RELATED"/>
    <property type="match status" value="1"/>
</dbReference>
<dbReference type="Proteomes" id="UP000256478">
    <property type="component" value="Unassembled WGS sequence"/>
</dbReference>
<dbReference type="InterPro" id="IPR036942">
    <property type="entry name" value="Beta-barrel_TonB_sf"/>
</dbReference>
<evidence type="ECO:0000313" key="17">
    <source>
        <dbReference type="Proteomes" id="UP000256478"/>
    </source>
</evidence>
<keyword evidence="7" id="KW-0406">Ion transport</keyword>
<feature type="domain" description="TonB-dependent receptor plug" evidence="15">
    <location>
        <begin position="65"/>
        <end position="179"/>
    </location>
</feature>
<dbReference type="Pfam" id="PF07715">
    <property type="entry name" value="Plug"/>
    <property type="match status" value="1"/>
</dbReference>
<feature type="domain" description="TonB-dependent receptor-like beta-barrel" evidence="14">
    <location>
        <begin position="331"/>
        <end position="655"/>
    </location>
</feature>
<keyword evidence="6" id="KW-0408">Iron</keyword>
<dbReference type="EMBL" id="QUOU01000001">
    <property type="protein sequence ID" value="REL26835.1"/>
    <property type="molecule type" value="Genomic_DNA"/>
</dbReference>
<dbReference type="InterPro" id="IPR039426">
    <property type="entry name" value="TonB-dep_rcpt-like"/>
</dbReference>
<evidence type="ECO:0000256" key="6">
    <source>
        <dbReference type="ARBA" id="ARBA00023004"/>
    </source>
</evidence>
<feature type="chain" id="PRO_5017739776" evidence="13">
    <location>
        <begin position="40"/>
        <end position="680"/>
    </location>
</feature>
<evidence type="ECO:0000259" key="15">
    <source>
        <dbReference type="Pfam" id="PF07715"/>
    </source>
</evidence>
<accession>A0A3E0TSD3</accession>
<evidence type="ECO:0000256" key="12">
    <source>
        <dbReference type="RuleBase" id="RU003357"/>
    </source>
</evidence>
<keyword evidence="2 11" id="KW-0813">Transport</keyword>
<dbReference type="InterPro" id="IPR012910">
    <property type="entry name" value="Plug_dom"/>
</dbReference>
<dbReference type="GO" id="GO:0009279">
    <property type="term" value="C:cell outer membrane"/>
    <property type="evidence" value="ECO:0007669"/>
    <property type="project" value="UniProtKB-SubCell"/>
</dbReference>
<dbReference type="GO" id="GO:0006826">
    <property type="term" value="P:iron ion transport"/>
    <property type="evidence" value="ECO:0007669"/>
    <property type="project" value="UniProtKB-KW"/>
</dbReference>
<keyword evidence="8 12" id="KW-0798">TonB box</keyword>
<keyword evidence="13" id="KW-0732">Signal</keyword>
<comment type="caution">
    <text evidence="16">The sequence shown here is derived from an EMBL/GenBank/DDBJ whole genome shotgun (WGS) entry which is preliminary data.</text>
</comment>
<evidence type="ECO:0000256" key="10">
    <source>
        <dbReference type="ARBA" id="ARBA00023237"/>
    </source>
</evidence>
<dbReference type="AlphaFoldDB" id="A0A3E0TSD3"/>
<comment type="similarity">
    <text evidence="11 12">Belongs to the TonB-dependent receptor family.</text>
</comment>
<keyword evidence="4" id="KW-0410">Iron transport</keyword>
<evidence type="ECO:0000256" key="1">
    <source>
        <dbReference type="ARBA" id="ARBA00004571"/>
    </source>
</evidence>
<feature type="signal peptide" evidence="13">
    <location>
        <begin position="1"/>
        <end position="39"/>
    </location>
</feature>
<keyword evidence="10 11" id="KW-0998">Cell outer membrane</keyword>
<keyword evidence="9 11" id="KW-0472">Membrane</keyword>
<evidence type="ECO:0000256" key="8">
    <source>
        <dbReference type="ARBA" id="ARBA00023077"/>
    </source>
</evidence>
<dbReference type="OrthoDB" id="127311at2"/>
<comment type="subcellular location">
    <subcellularLocation>
        <location evidence="1 11">Cell outer membrane</location>
        <topology evidence="1 11">Multi-pass membrane protein</topology>
    </subcellularLocation>
</comment>
<keyword evidence="5 11" id="KW-0812">Transmembrane</keyword>
<gene>
    <name evidence="16" type="ORF">DXX93_09780</name>
</gene>
<evidence type="ECO:0000256" key="13">
    <source>
        <dbReference type="SAM" id="SignalP"/>
    </source>
</evidence>
<evidence type="ECO:0000256" key="9">
    <source>
        <dbReference type="ARBA" id="ARBA00023136"/>
    </source>
</evidence>
<evidence type="ECO:0000256" key="5">
    <source>
        <dbReference type="ARBA" id="ARBA00022692"/>
    </source>
</evidence>
<name>A0A3E0TSD3_9GAMM</name>
<protein>
    <submittedName>
        <fullName evidence="16">TonB-dependent receptor</fullName>
    </submittedName>
</protein>
<dbReference type="CDD" id="cd01347">
    <property type="entry name" value="ligand_gated_channel"/>
    <property type="match status" value="1"/>
</dbReference>
<dbReference type="InterPro" id="IPR000531">
    <property type="entry name" value="Beta-barrel_TonB"/>
</dbReference>
<evidence type="ECO:0000256" key="4">
    <source>
        <dbReference type="ARBA" id="ARBA00022496"/>
    </source>
</evidence>
<keyword evidence="16" id="KW-0675">Receptor</keyword>
<dbReference type="Pfam" id="PF00593">
    <property type="entry name" value="TonB_dep_Rec_b-barrel"/>
    <property type="match status" value="1"/>
</dbReference>
<sequence>MNYAQTKISSTKVISVNKTLLAISSIAPLITLPIGSANAAPTSENETLKVLERIIVTGEKKRQSLRQTASSISVLTNSDLDQFGLFDSSTVLDKIPNIVTVEPGNDAPAIRGVDGTGPASGANAFFAGTRPRLNYQIDGRTLGFNEALFQSASLWDVSQVEVYRGPQSTLQGRNSIAGAIVIHTEIPSFDWQGKARLMFGQHDYKVGSLALSGPLIDNVLAFRLAGDYQRRDSIVDFTPYPEESNPSEYKNETVNEKFLFTPNDDIESLLTIGFSDGKAPQSERVVRPFQQQQAQFATQPTFRSKNNIVIWDTSWLVSDLVTLELDISRTDFTTTRRALQGLGNLTIDGKETVFQPFVRLQSDDEQWSGFIAAYIFDSEQDEYIDLFGGGTFDDETENRALYGELNWQINEQVNLSLGGRYEREERYRKGGAGPLRIDFSDTYHEFLPKATIAWHVDDNWTVGVTAGKGYNGGGAGITFSPPFVTYTYQPEFVTNLEGFARADLLANRLSLTANVFYNRYKDMQLPFSLGADATVIRNAERASSYGLETSATYYLSKQSQIFANFGLIETEVDRYSDPTVEGKDLARAPAFSADIGMIIEPIDKLSVSANIRYTDAYYSDATNTPRGKVGPYTVANMQVSYQFNHSRVFVKADNIFDADDEVSIITPSAARADSAKSAQS</sequence>
<evidence type="ECO:0000259" key="14">
    <source>
        <dbReference type="Pfam" id="PF00593"/>
    </source>
</evidence>
<evidence type="ECO:0000256" key="2">
    <source>
        <dbReference type="ARBA" id="ARBA00022448"/>
    </source>
</evidence>
<evidence type="ECO:0000256" key="11">
    <source>
        <dbReference type="PROSITE-ProRule" id="PRU01360"/>
    </source>
</evidence>
<proteinExistence type="inferred from homology"/>
<reference evidence="16 17" key="1">
    <citation type="submission" date="2018-08" db="EMBL/GenBank/DDBJ databases">
        <title>Thalassotalea euphylliae genome.</title>
        <authorList>
            <person name="Summers S."/>
            <person name="Rice S.A."/>
            <person name="Freckelton M.L."/>
            <person name="Nedved B.T."/>
            <person name="Hadfield M.G."/>
        </authorList>
    </citation>
    <scope>NUCLEOTIDE SEQUENCE [LARGE SCALE GENOMIC DNA]</scope>
    <source>
        <strain evidence="16 17">H1</strain>
    </source>
</reference>
<dbReference type="SUPFAM" id="SSF56935">
    <property type="entry name" value="Porins"/>
    <property type="match status" value="1"/>
</dbReference>